<dbReference type="EMBL" id="BAAALD010000167">
    <property type="protein sequence ID" value="GAA1127083.1"/>
    <property type="molecule type" value="Genomic_DNA"/>
</dbReference>
<protein>
    <recommendedName>
        <fullName evidence="4">Cytochrome b561 domain-containing protein</fullName>
    </recommendedName>
</protein>
<proteinExistence type="predicted"/>
<organism evidence="2 3">
    <name type="scientific">Kitasatospora arboriphila</name>
    <dbReference type="NCBI Taxonomy" id="258052"/>
    <lineage>
        <taxon>Bacteria</taxon>
        <taxon>Bacillati</taxon>
        <taxon>Actinomycetota</taxon>
        <taxon>Actinomycetes</taxon>
        <taxon>Kitasatosporales</taxon>
        <taxon>Streptomycetaceae</taxon>
        <taxon>Kitasatospora</taxon>
    </lineage>
</organism>
<dbReference type="InterPro" id="IPR045382">
    <property type="entry name" value="DUF6529"/>
</dbReference>
<gene>
    <name evidence="2" type="ORF">GCM10009663_76450</name>
</gene>
<comment type="caution">
    <text evidence="2">The sequence shown here is derived from an EMBL/GenBank/DDBJ whole genome shotgun (WGS) entry which is preliminary data.</text>
</comment>
<evidence type="ECO:0000256" key="1">
    <source>
        <dbReference type="SAM" id="Phobius"/>
    </source>
</evidence>
<reference evidence="2 3" key="1">
    <citation type="journal article" date="2019" name="Int. J. Syst. Evol. Microbiol.">
        <title>The Global Catalogue of Microorganisms (GCM) 10K type strain sequencing project: providing services to taxonomists for standard genome sequencing and annotation.</title>
        <authorList>
            <consortium name="The Broad Institute Genomics Platform"/>
            <consortium name="The Broad Institute Genome Sequencing Center for Infectious Disease"/>
            <person name="Wu L."/>
            <person name="Ma J."/>
        </authorList>
    </citation>
    <scope>NUCLEOTIDE SEQUENCE [LARGE SCALE GENOMIC DNA]</scope>
    <source>
        <strain evidence="2 3">JCM 13002</strain>
    </source>
</reference>
<accession>A0ABN1U7M0</accession>
<feature type="transmembrane region" description="Helical" evidence="1">
    <location>
        <begin position="61"/>
        <end position="81"/>
    </location>
</feature>
<evidence type="ECO:0000313" key="2">
    <source>
        <dbReference type="EMBL" id="GAA1127083.1"/>
    </source>
</evidence>
<feature type="transmembrane region" description="Helical" evidence="1">
    <location>
        <begin position="129"/>
        <end position="150"/>
    </location>
</feature>
<evidence type="ECO:0000313" key="3">
    <source>
        <dbReference type="Proteomes" id="UP001499987"/>
    </source>
</evidence>
<name>A0ABN1U7M0_9ACTN</name>
<keyword evidence="1" id="KW-0812">Transmembrane</keyword>
<sequence>MRPPVSHDPPRYRPWQVLLWMLVPVAVALGVYWYGRTLTPDYTSGLFGREGDDATRLKARLGSALFGLALVQLLLALWMYGRLPGAPRPAPRPVPPVHRVTGLLAFLLSLPIAQHCLATYGVQLNSPRVALHSITGCVLYGAFVAKVIVVRNRRLPGWMLPLAGGVLVCAIGLLWYTGALWYLNGYAAPGL</sequence>
<feature type="transmembrane region" description="Helical" evidence="1">
    <location>
        <begin position="162"/>
        <end position="183"/>
    </location>
</feature>
<feature type="transmembrane region" description="Helical" evidence="1">
    <location>
        <begin position="102"/>
        <end position="123"/>
    </location>
</feature>
<evidence type="ECO:0008006" key="4">
    <source>
        <dbReference type="Google" id="ProtNLM"/>
    </source>
</evidence>
<keyword evidence="3" id="KW-1185">Reference proteome</keyword>
<dbReference type="Proteomes" id="UP001499987">
    <property type="component" value="Unassembled WGS sequence"/>
</dbReference>
<keyword evidence="1" id="KW-0472">Membrane</keyword>
<dbReference type="Pfam" id="PF20139">
    <property type="entry name" value="DUF6529"/>
    <property type="match status" value="1"/>
</dbReference>
<feature type="transmembrane region" description="Helical" evidence="1">
    <location>
        <begin position="12"/>
        <end position="34"/>
    </location>
</feature>
<keyword evidence="1" id="KW-1133">Transmembrane helix</keyword>